<feature type="domain" description="TadE-like" evidence="2">
    <location>
        <begin position="9"/>
        <end position="51"/>
    </location>
</feature>
<evidence type="ECO:0000256" key="1">
    <source>
        <dbReference type="SAM" id="Phobius"/>
    </source>
</evidence>
<sequence length="136" mass="14721">MRRKKREDGAAAVEFALILPIFITIVLGIVEYGYFFYVAETANSAARETARRVVVGDCWTSDRTAFAKGHSPQLDTVTVAPAPSTLSVGDPITITITADSDVLNYFPGIPSTVTRTYDARMETDEQAPNGSDTCVP</sequence>
<keyword evidence="1" id="KW-0812">Transmembrane</keyword>
<dbReference type="Proteomes" id="UP000616839">
    <property type="component" value="Unassembled WGS sequence"/>
</dbReference>
<protein>
    <submittedName>
        <fullName evidence="3">Pilus assembly protein</fullName>
    </submittedName>
</protein>
<evidence type="ECO:0000313" key="3">
    <source>
        <dbReference type="EMBL" id="MBD8869163.1"/>
    </source>
</evidence>
<name>A0A927K3U1_9ACTN</name>
<keyword evidence="1" id="KW-1133">Transmembrane helix</keyword>
<proteinExistence type="predicted"/>
<organism evidence="3 4">
    <name type="scientific">Nocardioides donggukensis</name>
    <dbReference type="NCBI Taxonomy" id="2774019"/>
    <lineage>
        <taxon>Bacteria</taxon>
        <taxon>Bacillati</taxon>
        <taxon>Actinomycetota</taxon>
        <taxon>Actinomycetes</taxon>
        <taxon>Propionibacteriales</taxon>
        <taxon>Nocardioidaceae</taxon>
        <taxon>Nocardioides</taxon>
    </lineage>
</organism>
<dbReference type="EMBL" id="JACYXZ010000001">
    <property type="protein sequence ID" value="MBD8869163.1"/>
    <property type="molecule type" value="Genomic_DNA"/>
</dbReference>
<evidence type="ECO:0000259" key="2">
    <source>
        <dbReference type="Pfam" id="PF07811"/>
    </source>
</evidence>
<comment type="caution">
    <text evidence="3">The sequence shown here is derived from an EMBL/GenBank/DDBJ whole genome shotgun (WGS) entry which is preliminary data.</text>
</comment>
<dbReference type="InterPro" id="IPR012495">
    <property type="entry name" value="TadE-like_dom"/>
</dbReference>
<gene>
    <name evidence="3" type="ORF">IE331_05955</name>
</gene>
<keyword evidence="1" id="KW-0472">Membrane</keyword>
<evidence type="ECO:0000313" key="4">
    <source>
        <dbReference type="Proteomes" id="UP000616839"/>
    </source>
</evidence>
<keyword evidence="4" id="KW-1185">Reference proteome</keyword>
<dbReference type="Pfam" id="PF07811">
    <property type="entry name" value="TadE"/>
    <property type="match status" value="1"/>
</dbReference>
<feature type="transmembrane region" description="Helical" evidence="1">
    <location>
        <begin position="12"/>
        <end position="37"/>
    </location>
</feature>
<dbReference type="AlphaFoldDB" id="A0A927K3U1"/>
<accession>A0A927K3U1</accession>
<reference evidence="3" key="1">
    <citation type="submission" date="2020-09" db="EMBL/GenBank/DDBJ databases">
        <title>Nocardioides sp. strain MJB4 16S ribosomal RNA gene Genome sequencing and assembly.</title>
        <authorList>
            <person name="Kim I."/>
        </authorList>
    </citation>
    <scope>NUCLEOTIDE SEQUENCE</scope>
    <source>
        <strain evidence="3">MJB4</strain>
    </source>
</reference>